<evidence type="ECO:0000313" key="3">
    <source>
        <dbReference type="Proteomes" id="UP000244811"/>
    </source>
</evidence>
<dbReference type="AlphaFoldDB" id="A0A976MCY4"/>
<evidence type="ECO:0000313" key="2">
    <source>
        <dbReference type="EMBL" id="UKK02033.2"/>
    </source>
</evidence>
<name>A0A976MCY4_THEOR</name>
<dbReference type="Proteomes" id="UP000244811">
    <property type="component" value="Chromosome 2"/>
</dbReference>
<sequence>MSVLRQTIKGCVQYYPELQYKRMKLGKWPPSNSSPLHPIEPWGKQFFVFNTPLNGKNETLLCVTDHSRKPLMYLYKEDFQAIKLYMENIKNELNRLENISREDDNRYEKLLLDNVATSYCMQRMKTGRHSSHTIMRSTHRNKK</sequence>
<reference evidence="2" key="1">
    <citation type="submission" date="2022-07" db="EMBL/GenBank/DDBJ databases">
        <title>Evaluation of T. orientalis genome assembly methods using nanopore sequencing and analysis of variation between genomes.</title>
        <authorList>
            <person name="Yam J."/>
            <person name="Micallef M.L."/>
            <person name="Liu M."/>
            <person name="Djordjevic S.P."/>
            <person name="Bogema D.R."/>
            <person name="Jenkins C."/>
        </authorList>
    </citation>
    <scope>NUCLEOTIDE SEQUENCE</scope>
    <source>
        <strain evidence="2">Goon Nure</strain>
    </source>
</reference>
<proteinExistence type="predicted"/>
<evidence type="ECO:0000256" key="1">
    <source>
        <dbReference type="SAM" id="Coils"/>
    </source>
</evidence>
<protein>
    <submittedName>
        <fullName evidence="2">Uncharacterized protein</fullName>
    </submittedName>
</protein>
<dbReference type="EMBL" id="CP056071">
    <property type="protein sequence ID" value="UKK02033.2"/>
    <property type="molecule type" value="Genomic_DNA"/>
</dbReference>
<accession>A0A976MCY4</accession>
<gene>
    <name evidence="2" type="ORF">MACK_001387</name>
</gene>
<feature type="coiled-coil region" evidence="1">
    <location>
        <begin position="79"/>
        <end position="106"/>
    </location>
</feature>
<keyword evidence="1" id="KW-0175">Coiled coil</keyword>
<organism evidence="2 3">
    <name type="scientific">Theileria orientalis</name>
    <dbReference type="NCBI Taxonomy" id="68886"/>
    <lineage>
        <taxon>Eukaryota</taxon>
        <taxon>Sar</taxon>
        <taxon>Alveolata</taxon>
        <taxon>Apicomplexa</taxon>
        <taxon>Aconoidasida</taxon>
        <taxon>Piroplasmida</taxon>
        <taxon>Theileriidae</taxon>
        <taxon>Theileria</taxon>
    </lineage>
</organism>